<evidence type="ECO:0000313" key="9">
    <source>
        <dbReference type="EMBL" id="MED6220531.1"/>
    </source>
</evidence>
<protein>
    <recommendedName>
        <fullName evidence="8">Major facilitator superfamily (MFS) profile domain-containing protein</fullName>
    </recommendedName>
</protein>
<dbReference type="PROSITE" id="PS00217">
    <property type="entry name" value="SUGAR_TRANSPORT_2"/>
    <property type="match status" value="1"/>
</dbReference>
<evidence type="ECO:0000256" key="1">
    <source>
        <dbReference type="ARBA" id="ARBA00004141"/>
    </source>
</evidence>
<dbReference type="InterPro" id="IPR020846">
    <property type="entry name" value="MFS_dom"/>
</dbReference>
<proteinExistence type="inferred from homology"/>
<dbReference type="PANTHER" id="PTHR23500">
    <property type="entry name" value="SOLUTE CARRIER FAMILY 2, FACILITATED GLUCOSE TRANSPORTER"/>
    <property type="match status" value="1"/>
</dbReference>
<dbReference type="InterPro" id="IPR045262">
    <property type="entry name" value="STP/PLT_plant"/>
</dbReference>
<dbReference type="PROSITE" id="PS50850">
    <property type="entry name" value="MFS"/>
    <property type="match status" value="1"/>
</dbReference>
<evidence type="ECO:0000256" key="5">
    <source>
        <dbReference type="ARBA" id="ARBA00022989"/>
    </source>
</evidence>
<keyword evidence="10" id="KW-1185">Reference proteome</keyword>
<keyword evidence="5 7" id="KW-1133">Transmembrane helix</keyword>
<keyword evidence="3" id="KW-0813">Transport</keyword>
<dbReference type="Proteomes" id="UP001341840">
    <property type="component" value="Unassembled WGS sequence"/>
</dbReference>
<evidence type="ECO:0000313" key="10">
    <source>
        <dbReference type="Proteomes" id="UP001341840"/>
    </source>
</evidence>
<comment type="similarity">
    <text evidence="2">Belongs to the major facilitator superfamily. Sugar transporter (TC 2.A.1.1) family.</text>
</comment>
<evidence type="ECO:0000256" key="2">
    <source>
        <dbReference type="ARBA" id="ARBA00010992"/>
    </source>
</evidence>
<dbReference type="EMBL" id="JASCZI010272140">
    <property type="protein sequence ID" value="MED6220531.1"/>
    <property type="molecule type" value="Genomic_DNA"/>
</dbReference>
<dbReference type="InterPro" id="IPR005828">
    <property type="entry name" value="MFS_sugar_transport-like"/>
</dbReference>
<dbReference type="PANTHER" id="PTHR23500:SF477">
    <property type="entry name" value="MAJOR FACILITATOR SUPERFAMILY (MFS) PROFILE DOMAIN-CONTAINING PROTEIN"/>
    <property type="match status" value="1"/>
</dbReference>
<evidence type="ECO:0000256" key="7">
    <source>
        <dbReference type="SAM" id="Phobius"/>
    </source>
</evidence>
<keyword evidence="4 7" id="KW-0812">Transmembrane</keyword>
<dbReference type="Pfam" id="PF00083">
    <property type="entry name" value="Sugar_tr"/>
    <property type="match status" value="1"/>
</dbReference>
<evidence type="ECO:0000256" key="6">
    <source>
        <dbReference type="ARBA" id="ARBA00023136"/>
    </source>
</evidence>
<feature type="transmembrane region" description="Helical" evidence="7">
    <location>
        <begin position="146"/>
        <end position="168"/>
    </location>
</feature>
<evidence type="ECO:0000256" key="4">
    <source>
        <dbReference type="ARBA" id="ARBA00022692"/>
    </source>
</evidence>
<gene>
    <name evidence="9" type="ORF">PIB30_045658</name>
</gene>
<organism evidence="9 10">
    <name type="scientific">Stylosanthes scabra</name>
    <dbReference type="NCBI Taxonomy" id="79078"/>
    <lineage>
        <taxon>Eukaryota</taxon>
        <taxon>Viridiplantae</taxon>
        <taxon>Streptophyta</taxon>
        <taxon>Embryophyta</taxon>
        <taxon>Tracheophyta</taxon>
        <taxon>Spermatophyta</taxon>
        <taxon>Magnoliopsida</taxon>
        <taxon>eudicotyledons</taxon>
        <taxon>Gunneridae</taxon>
        <taxon>Pentapetalae</taxon>
        <taxon>rosids</taxon>
        <taxon>fabids</taxon>
        <taxon>Fabales</taxon>
        <taxon>Fabaceae</taxon>
        <taxon>Papilionoideae</taxon>
        <taxon>50 kb inversion clade</taxon>
        <taxon>dalbergioids sensu lato</taxon>
        <taxon>Dalbergieae</taxon>
        <taxon>Pterocarpus clade</taxon>
        <taxon>Stylosanthes</taxon>
    </lineage>
</organism>
<comment type="caution">
    <text evidence="9">The sequence shown here is derived from an EMBL/GenBank/DDBJ whole genome shotgun (WGS) entry which is preliminary data.</text>
</comment>
<reference evidence="9 10" key="1">
    <citation type="journal article" date="2023" name="Plants (Basel)">
        <title>Bridging the Gap: Combining Genomics and Transcriptomics Approaches to Understand Stylosanthes scabra, an Orphan Legume from the Brazilian Caatinga.</title>
        <authorList>
            <person name="Ferreira-Neto J.R.C."/>
            <person name="da Silva M.D."/>
            <person name="Binneck E."/>
            <person name="de Melo N.F."/>
            <person name="da Silva R.H."/>
            <person name="de Melo A.L.T.M."/>
            <person name="Pandolfi V."/>
            <person name="Bustamante F.O."/>
            <person name="Brasileiro-Vidal A.C."/>
            <person name="Benko-Iseppon A.M."/>
        </authorList>
    </citation>
    <scope>NUCLEOTIDE SEQUENCE [LARGE SCALE GENOMIC DNA]</scope>
    <source>
        <tissue evidence="9">Leaves</tissue>
    </source>
</reference>
<comment type="subcellular location">
    <subcellularLocation>
        <location evidence="1">Membrane</location>
        <topology evidence="1">Multi-pass membrane protein</topology>
    </subcellularLocation>
</comment>
<feature type="domain" description="Major facilitator superfamily (MFS) profile" evidence="8">
    <location>
        <begin position="1"/>
        <end position="176"/>
    </location>
</feature>
<evidence type="ECO:0000259" key="8">
    <source>
        <dbReference type="PROSITE" id="PS50850"/>
    </source>
</evidence>
<dbReference type="InterPro" id="IPR036259">
    <property type="entry name" value="MFS_trans_sf"/>
</dbReference>
<dbReference type="Gene3D" id="1.20.1250.20">
    <property type="entry name" value="MFS general substrate transporter like domains"/>
    <property type="match status" value="1"/>
</dbReference>
<feature type="transmembrane region" description="Helical" evidence="7">
    <location>
        <begin position="112"/>
        <end position="134"/>
    </location>
</feature>
<dbReference type="SUPFAM" id="SSF103473">
    <property type="entry name" value="MFS general substrate transporter"/>
    <property type="match status" value="1"/>
</dbReference>
<feature type="transmembrane region" description="Helical" evidence="7">
    <location>
        <begin position="87"/>
        <end position="106"/>
    </location>
</feature>
<dbReference type="InterPro" id="IPR005829">
    <property type="entry name" value="Sugar_transporter_CS"/>
</dbReference>
<accession>A0ABU6ZEY8</accession>
<name>A0ABU6ZEY8_9FABA</name>
<evidence type="ECO:0000256" key="3">
    <source>
        <dbReference type="ARBA" id="ARBA00022448"/>
    </source>
</evidence>
<keyword evidence="6 7" id="KW-0472">Membrane</keyword>
<sequence length="176" mass="19247">MNRISAQFFAQDKTVFASGLIPRAVSLFFTGLCGQHFACHVHHTLWLVGCGDELDCYGAGAGRGAASGCVDRILSITWRSRTHTRRVTMLCSVILFLAGAGCSAFAQNIWILIVGRILLGFGIGFATQVVPFYVSEVTPYKYRGALNMMFQLAINIGVFVATFLNYFVAKMKNGKC</sequence>